<evidence type="ECO:0000256" key="1">
    <source>
        <dbReference type="SAM" id="MobiDB-lite"/>
    </source>
</evidence>
<dbReference type="AlphaFoldDB" id="A0A835A0Z5"/>
<sequence>MRDQGGRGRTELDNSDQELSAPIFDSFQPMAADRGLSAGVELSFAAAAAPPQGRWWLNQRGPLFLGPHARETSSHPTSPLRRVTGDGRDEGFPPAIAGFNGPWRYAGGSHNTTLLFSGRIQLGNADAGEVGCSPWCSSAAAASAATSSATSCHAAPSHANQGVSIRVVGVADSSSLLVAKMSTPAAVDDALLTNPLCRQVCRLSLSSLLGPSR</sequence>
<gene>
    <name evidence="2" type="ORF">HU200_064589</name>
</gene>
<reference evidence="2" key="1">
    <citation type="submission" date="2020-07" db="EMBL/GenBank/DDBJ databases">
        <title>Genome sequence and genetic diversity analysis of an under-domesticated orphan crop, white fonio (Digitaria exilis).</title>
        <authorList>
            <person name="Bennetzen J.L."/>
            <person name="Chen S."/>
            <person name="Ma X."/>
            <person name="Wang X."/>
            <person name="Yssel A.E.J."/>
            <person name="Chaluvadi S.R."/>
            <person name="Johnson M."/>
            <person name="Gangashetty P."/>
            <person name="Hamidou F."/>
            <person name="Sanogo M.D."/>
            <person name="Zwaenepoel A."/>
            <person name="Wallace J."/>
            <person name="Van De Peer Y."/>
            <person name="Van Deynze A."/>
        </authorList>
    </citation>
    <scope>NUCLEOTIDE SEQUENCE</scope>
    <source>
        <tissue evidence="2">Leaves</tissue>
    </source>
</reference>
<feature type="region of interest" description="Disordered" evidence="1">
    <location>
        <begin position="1"/>
        <end position="21"/>
    </location>
</feature>
<keyword evidence="3" id="KW-1185">Reference proteome</keyword>
<accession>A0A835A0Z5</accession>
<evidence type="ECO:0000313" key="2">
    <source>
        <dbReference type="EMBL" id="KAF8648548.1"/>
    </source>
</evidence>
<organism evidence="2 3">
    <name type="scientific">Digitaria exilis</name>
    <dbReference type="NCBI Taxonomy" id="1010633"/>
    <lineage>
        <taxon>Eukaryota</taxon>
        <taxon>Viridiplantae</taxon>
        <taxon>Streptophyta</taxon>
        <taxon>Embryophyta</taxon>
        <taxon>Tracheophyta</taxon>
        <taxon>Spermatophyta</taxon>
        <taxon>Magnoliopsida</taxon>
        <taxon>Liliopsida</taxon>
        <taxon>Poales</taxon>
        <taxon>Poaceae</taxon>
        <taxon>PACMAD clade</taxon>
        <taxon>Panicoideae</taxon>
        <taxon>Panicodae</taxon>
        <taxon>Paniceae</taxon>
        <taxon>Anthephorinae</taxon>
        <taxon>Digitaria</taxon>
    </lineage>
</organism>
<proteinExistence type="predicted"/>
<evidence type="ECO:0000313" key="3">
    <source>
        <dbReference type="Proteomes" id="UP000636709"/>
    </source>
</evidence>
<feature type="compositionally biased region" description="Basic and acidic residues" evidence="1">
    <location>
        <begin position="1"/>
        <end position="12"/>
    </location>
</feature>
<protein>
    <submittedName>
        <fullName evidence="2">Uncharacterized protein</fullName>
    </submittedName>
</protein>
<comment type="caution">
    <text evidence="2">The sequence shown here is derived from an EMBL/GenBank/DDBJ whole genome shotgun (WGS) entry which is preliminary data.</text>
</comment>
<feature type="region of interest" description="Disordered" evidence="1">
    <location>
        <begin position="67"/>
        <end position="92"/>
    </location>
</feature>
<name>A0A835A0Z5_9POAL</name>
<dbReference type="EMBL" id="JACEFO010002806">
    <property type="protein sequence ID" value="KAF8648548.1"/>
    <property type="molecule type" value="Genomic_DNA"/>
</dbReference>
<dbReference type="Proteomes" id="UP000636709">
    <property type="component" value="Unassembled WGS sequence"/>
</dbReference>